<dbReference type="STRING" id="1212491.LFA_1019"/>
<dbReference type="EMBL" id="LN614827">
    <property type="protein sequence ID" value="CEG56458.1"/>
    <property type="molecule type" value="Genomic_DNA"/>
</dbReference>
<keyword evidence="2" id="KW-1185">Reference proteome</keyword>
<evidence type="ECO:0000313" key="2">
    <source>
        <dbReference type="Proteomes" id="UP000032430"/>
    </source>
</evidence>
<protein>
    <recommendedName>
        <fullName evidence="3">Coiled-coil protein</fullName>
    </recommendedName>
</protein>
<proteinExistence type="predicted"/>
<dbReference type="OrthoDB" id="5651185at2"/>
<dbReference type="Proteomes" id="UP000032430">
    <property type="component" value="Chromosome I"/>
</dbReference>
<evidence type="ECO:0000313" key="1">
    <source>
        <dbReference type="EMBL" id="CEG56458.1"/>
    </source>
</evidence>
<dbReference type="AlphaFoldDB" id="A0A098G1V1"/>
<accession>A0A098G1V1</accession>
<organism evidence="1 2">
    <name type="scientific">Legionella fallonii LLAP-10</name>
    <dbReference type="NCBI Taxonomy" id="1212491"/>
    <lineage>
        <taxon>Bacteria</taxon>
        <taxon>Pseudomonadati</taxon>
        <taxon>Pseudomonadota</taxon>
        <taxon>Gammaproteobacteria</taxon>
        <taxon>Legionellales</taxon>
        <taxon>Legionellaceae</taxon>
        <taxon>Legionella</taxon>
    </lineage>
</organism>
<gene>
    <name evidence="1" type="ORF">LFA_1019</name>
</gene>
<name>A0A098G1V1_9GAMM</name>
<evidence type="ECO:0008006" key="3">
    <source>
        <dbReference type="Google" id="ProtNLM"/>
    </source>
</evidence>
<dbReference type="HOGENOM" id="CLU_287683_0_0_6"/>
<sequence>MVFMPNFQTTDGQTQVIIPLQIKPFSHKAMPTITGNALSDEAGTVLYGLYNMEYLLPGEDRLRLIANHNQKTVQLMLFTHNPELLKSLPGGRPSSLVADTISRIHRYRIKSESYKKPLTHAQQEKLRLANECISSLMPLLKQERHLDSQDHAGHEELRREVIFIIEHCRDGNRMLANDPLVSEGSLGYLLYDARQAAQHYQFNRVYAISRQDQLDFTKIKNRPLRKLAEEDEEQEATKPFATSIEFPMRSSQEPPCFIWDSEIHIGHASDDLDDALRVICHHYNLVPASNLNDIPASRLAKVEAFFRKLWRDGQDWIEYLSFSTKPEHKTEVSYRSHGISITKITPYYKLQGLAQKGYDSLDQLICNLTGNTLEPKSAKTLKEAQHILGQLPNDHWIILAETQQILLRQQDKLITINYFIKENKFYPLPSGQDLYVLSQVSKKHLYWPERLSLKMNAFISRIPSFFNNFFKRLSHFIVHDLHEEFFTHVHATHTQNTQDHDTNPHIKTQKEMRHSLHEALENNGLLNNGQTLEEFIKEQINSSPYVIAKANHPPSPPAYENPLHRFLGVIRHLASFFIDTGERDPIVGTLAMAAYVYGAGAIIAPDKLAEILTKLHLSGLIAGIEPTQKLAHWMSHGTRAEAISASATYWQASVASGNLDKFFVNAINILKEDPAEVAIIAALALSLGYGITKAVPSLQQEIGDFPYTTYAALGGKGGAALYDTIMHPGEDWLLGTCKWFFKNIINIAKLVIAPFVEGYYYGYEDGFIRGWAKSFLLAKQLGKQLFAASMDLALAVLTIPLLELSALLIHTPFRGITNFFRKLLSTLGNIKSLGQLFISFAERPSLNNYLADFRLSLIYGFTSPFGYFSDNVFLNAAMNSIRLVFIPPLQLIKNIIILPLLDLLSLTFRLSLSIINPASRVIAYLLGSALYAGGDLWDNSIGILFSSSATGLTLVCDWLDNLAGEVKQHLLSFIEIIRGQLYYWAFHQEDAQVHSTEDKLEYFTKEPRRFELIPHSESHCLLHQLLDEENNSFSENIDTPPPVTHYEKLFKEAAPVLRMETNQETYTMQM</sequence>
<reference evidence="2" key="1">
    <citation type="submission" date="2014-09" db="EMBL/GenBank/DDBJ databases">
        <authorList>
            <person name="Gomez-Valero L."/>
        </authorList>
    </citation>
    <scope>NUCLEOTIDE SEQUENCE [LARGE SCALE GENOMIC DNA]</scope>
    <source>
        <strain evidence="2">ATCC700992</strain>
    </source>
</reference>
<dbReference type="KEGG" id="lfa:LFA_1019"/>